<evidence type="ECO:0000256" key="2">
    <source>
        <dbReference type="ARBA" id="ARBA00008017"/>
    </source>
</evidence>
<dbReference type="Proteomes" id="UP000054016">
    <property type="component" value="Unassembled WGS sequence"/>
</dbReference>
<dbReference type="InterPro" id="IPR049278">
    <property type="entry name" value="MS_channel_C"/>
</dbReference>
<dbReference type="InterPro" id="IPR010920">
    <property type="entry name" value="LSM_dom_sf"/>
</dbReference>
<dbReference type="Pfam" id="PF21082">
    <property type="entry name" value="MS_channel_3rd"/>
    <property type="match status" value="1"/>
</dbReference>
<dbReference type="GO" id="GO:0008381">
    <property type="term" value="F:mechanosensitive monoatomic ion channel activity"/>
    <property type="evidence" value="ECO:0007669"/>
    <property type="project" value="InterPro"/>
</dbReference>
<dbReference type="InterPro" id="IPR045275">
    <property type="entry name" value="MscS_archaea/bacteria_type"/>
</dbReference>
<evidence type="ECO:0000256" key="5">
    <source>
        <dbReference type="ARBA" id="ARBA00022989"/>
    </source>
</evidence>
<dbReference type="SUPFAM" id="SSF50182">
    <property type="entry name" value="Sm-like ribonucleoproteins"/>
    <property type="match status" value="1"/>
</dbReference>
<evidence type="ECO:0000256" key="4">
    <source>
        <dbReference type="ARBA" id="ARBA00022692"/>
    </source>
</evidence>
<comment type="similarity">
    <text evidence="2">Belongs to the MscS (TC 1.A.23) family.</text>
</comment>
<feature type="domain" description="Mechanosensitive ion channel MscS C-terminal" evidence="9">
    <location>
        <begin position="197"/>
        <end position="277"/>
    </location>
</feature>
<dbReference type="Pfam" id="PF00924">
    <property type="entry name" value="MS_channel_2nd"/>
    <property type="match status" value="1"/>
</dbReference>
<evidence type="ECO:0000256" key="1">
    <source>
        <dbReference type="ARBA" id="ARBA00004651"/>
    </source>
</evidence>
<evidence type="ECO:0000256" key="3">
    <source>
        <dbReference type="ARBA" id="ARBA00022475"/>
    </source>
</evidence>
<evidence type="ECO:0000259" key="8">
    <source>
        <dbReference type="Pfam" id="PF00924"/>
    </source>
</evidence>
<evidence type="ECO:0000313" key="10">
    <source>
        <dbReference type="EMBL" id="KON31838.1"/>
    </source>
</evidence>
<dbReference type="InterPro" id="IPR006685">
    <property type="entry name" value="MscS_channel_2nd"/>
</dbReference>
<feature type="domain" description="Mechanosensitive ion channel MscS" evidence="8">
    <location>
        <begin position="122"/>
        <end position="188"/>
    </location>
</feature>
<evidence type="ECO:0000313" key="11">
    <source>
        <dbReference type="Proteomes" id="UP000054016"/>
    </source>
</evidence>
<sequence length="297" mass="33538">MGENLKYEQIRLTYGKFMSVIEDFFVGCCEWFYANWQPLVFSILGVVVVYVVYKVLSREITKLKERQKLEENIAFNLNRVFKWLFGLIAIGLVVAQFGFDVGWVAGFLALAGGTILGFASMNTIGNAIAGIIVMASKPFKIGDRILFNKQFADIVAIDLIYTRMKTLDNVMISVPNQQLLTSEIENYGRKNIVRRNCAVTVGYEVVSEQVEKALLEAAANVEGALKEPKPYVWITNLHNFSIEYTLYIFISQIKMLPTIDSKLKQTVLDMCRKHGIDLSTPNLIQSVDAKNSIVYSD</sequence>
<evidence type="ECO:0000256" key="6">
    <source>
        <dbReference type="ARBA" id="ARBA00023136"/>
    </source>
</evidence>
<dbReference type="InterPro" id="IPR023408">
    <property type="entry name" value="MscS_beta-dom_sf"/>
</dbReference>
<evidence type="ECO:0008006" key="12">
    <source>
        <dbReference type="Google" id="ProtNLM"/>
    </source>
</evidence>
<keyword evidence="6 7" id="KW-0472">Membrane</keyword>
<dbReference type="Gene3D" id="2.30.30.60">
    <property type="match status" value="1"/>
</dbReference>
<feature type="transmembrane region" description="Helical" evidence="7">
    <location>
        <begin position="77"/>
        <end position="99"/>
    </location>
</feature>
<accession>A0A0M0BTA1</accession>
<dbReference type="EMBL" id="LFWV01000022">
    <property type="protein sequence ID" value="KON31838.1"/>
    <property type="molecule type" value="Genomic_DNA"/>
</dbReference>
<keyword evidence="4 7" id="KW-0812">Transmembrane</keyword>
<dbReference type="InterPro" id="IPR011066">
    <property type="entry name" value="MscS_channel_C_sf"/>
</dbReference>
<proteinExistence type="inferred from homology"/>
<dbReference type="Gene3D" id="3.30.70.100">
    <property type="match status" value="1"/>
</dbReference>
<keyword evidence="5 7" id="KW-1133">Transmembrane helix</keyword>
<comment type="caution">
    <text evidence="10">The sequence shown here is derived from an EMBL/GenBank/DDBJ whole genome shotgun (WGS) entry which is preliminary data.</text>
</comment>
<reference evidence="11" key="1">
    <citation type="submission" date="2015-06" db="EMBL/GenBank/DDBJ databases">
        <title>New insights into the roles of widespread benthic archaea in carbon and nitrogen cycling.</title>
        <authorList>
            <person name="Lazar C.S."/>
            <person name="Baker B.J."/>
            <person name="Seitz K.W."/>
            <person name="Hyde A.S."/>
            <person name="Dick G.J."/>
            <person name="Hinrichs K.-U."/>
            <person name="Teske A.P."/>
        </authorList>
    </citation>
    <scope>NUCLEOTIDE SEQUENCE [LARGE SCALE GENOMIC DNA]</scope>
</reference>
<dbReference type="PANTHER" id="PTHR30221">
    <property type="entry name" value="SMALL-CONDUCTANCE MECHANOSENSITIVE CHANNEL"/>
    <property type="match status" value="1"/>
</dbReference>
<keyword evidence="3" id="KW-1003">Cell membrane</keyword>
<feature type="transmembrane region" description="Helical" evidence="7">
    <location>
        <begin position="105"/>
        <end position="135"/>
    </location>
</feature>
<dbReference type="PANTHER" id="PTHR30221:SF18">
    <property type="entry name" value="SLL0590 PROTEIN"/>
    <property type="match status" value="1"/>
</dbReference>
<comment type="subcellular location">
    <subcellularLocation>
        <location evidence="1">Cell membrane</location>
        <topology evidence="1">Multi-pass membrane protein</topology>
    </subcellularLocation>
</comment>
<feature type="transmembrane region" description="Helical" evidence="7">
    <location>
        <begin position="12"/>
        <end position="33"/>
    </location>
</feature>
<feature type="transmembrane region" description="Helical" evidence="7">
    <location>
        <begin position="39"/>
        <end position="56"/>
    </location>
</feature>
<dbReference type="Gene3D" id="1.10.287.1260">
    <property type="match status" value="1"/>
</dbReference>
<protein>
    <recommendedName>
        <fullName evidence="12">Mechanosensitive ion channel protein MscS</fullName>
    </recommendedName>
</protein>
<dbReference type="SUPFAM" id="SSF82689">
    <property type="entry name" value="Mechanosensitive channel protein MscS (YggB), C-terminal domain"/>
    <property type="match status" value="1"/>
</dbReference>
<evidence type="ECO:0000256" key="7">
    <source>
        <dbReference type="SAM" id="Phobius"/>
    </source>
</evidence>
<name>A0A0M0BTA1_9ARCH</name>
<dbReference type="AlphaFoldDB" id="A0A0M0BTA1"/>
<gene>
    <name evidence="10" type="ORF">AC478_02035</name>
</gene>
<dbReference type="GO" id="GO:0005886">
    <property type="term" value="C:plasma membrane"/>
    <property type="evidence" value="ECO:0007669"/>
    <property type="project" value="UniProtKB-SubCell"/>
</dbReference>
<organism evidence="10 11">
    <name type="scientific">miscellaneous Crenarchaeota group-1 archaeon SG8-32-3</name>
    <dbReference type="NCBI Taxonomy" id="1685125"/>
    <lineage>
        <taxon>Archaea</taxon>
        <taxon>Candidatus Bathyarchaeota</taxon>
        <taxon>MCG-1</taxon>
    </lineage>
</organism>
<evidence type="ECO:0000259" key="9">
    <source>
        <dbReference type="Pfam" id="PF21082"/>
    </source>
</evidence>